<evidence type="ECO:0000313" key="1">
    <source>
        <dbReference type="EMBL" id="GFD11021.1"/>
    </source>
</evidence>
<feature type="non-terminal residue" evidence="1">
    <location>
        <position position="1"/>
    </location>
</feature>
<sequence length="90" mass="10347">LVESEEDPASPQEIPRENLQEMMLNRVTFPWLLPSPCMIKVLFPQGMRTIFSAHAMTAWYFANQSISIIVSKLPSSTGIRFMLNGWFEEI</sequence>
<proteinExistence type="predicted"/>
<accession>A0A699TNJ9</accession>
<protein>
    <submittedName>
        <fullName evidence="1">Uncharacterized protein</fullName>
    </submittedName>
</protein>
<reference evidence="1" key="1">
    <citation type="journal article" date="2019" name="Sci. Rep.">
        <title>Draft genome of Tanacetum cinerariifolium, the natural source of mosquito coil.</title>
        <authorList>
            <person name="Yamashiro T."/>
            <person name="Shiraishi A."/>
            <person name="Satake H."/>
            <person name="Nakayama K."/>
        </authorList>
    </citation>
    <scope>NUCLEOTIDE SEQUENCE</scope>
</reference>
<gene>
    <name evidence="1" type="ORF">Tci_882990</name>
</gene>
<name>A0A699TNJ9_TANCI</name>
<comment type="caution">
    <text evidence="1">The sequence shown here is derived from an EMBL/GenBank/DDBJ whole genome shotgun (WGS) entry which is preliminary data.</text>
</comment>
<organism evidence="1">
    <name type="scientific">Tanacetum cinerariifolium</name>
    <name type="common">Dalmatian daisy</name>
    <name type="synonym">Chrysanthemum cinerariifolium</name>
    <dbReference type="NCBI Taxonomy" id="118510"/>
    <lineage>
        <taxon>Eukaryota</taxon>
        <taxon>Viridiplantae</taxon>
        <taxon>Streptophyta</taxon>
        <taxon>Embryophyta</taxon>
        <taxon>Tracheophyta</taxon>
        <taxon>Spermatophyta</taxon>
        <taxon>Magnoliopsida</taxon>
        <taxon>eudicotyledons</taxon>
        <taxon>Gunneridae</taxon>
        <taxon>Pentapetalae</taxon>
        <taxon>asterids</taxon>
        <taxon>campanulids</taxon>
        <taxon>Asterales</taxon>
        <taxon>Asteraceae</taxon>
        <taxon>Asteroideae</taxon>
        <taxon>Anthemideae</taxon>
        <taxon>Anthemidinae</taxon>
        <taxon>Tanacetum</taxon>
    </lineage>
</organism>
<dbReference type="EMBL" id="BKCJ011256358">
    <property type="protein sequence ID" value="GFD11021.1"/>
    <property type="molecule type" value="Genomic_DNA"/>
</dbReference>
<dbReference type="AlphaFoldDB" id="A0A699TNJ9"/>